<reference evidence="3 4" key="1">
    <citation type="submission" date="2016-02" db="EMBL/GenBank/DDBJ databases">
        <title>Complete Genome of H5569, the type strain of the newly described species Haematospirillium jordaniae.</title>
        <authorList>
            <person name="Nicholson A.C."/>
            <person name="Humrighouse B.W."/>
            <person name="Loparov V."/>
            <person name="McQuiston J.R."/>
        </authorList>
    </citation>
    <scope>NUCLEOTIDE SEQUENCE [LARGE SCALE GENOMIC DNA]</scope>
    <source>
        <strain evidence="3 4">H5569</strain>
    </source>
</reference>
<dbReference type="RefSeq" id="WP_066132691.1">
    <property type="nucleotide sequence ID" value="NZ_CP014525.1"/>
</dbReference>
<dbReference type="AlphaFoldDB" id="A0A143DBL3"/>
<dbReference type="GO" id="GO:0008168">
    <property type="term" value="F:methyltransferase activity"/>
    <property type="evidence" value="ECO:0007669"/>
    <property type="project" value="UniProtKB-KW"/>
</dbReference>
<dbReference type="PANTHER" id="PTHR43542:SF1">
    <property type="entry name" value="METHYLTRANSFERASE"/>
    <property type="match status" value="1"/>
</dbReference>
<dbReference type="PROSITE" id="PS00092">
    <property type="entry name" value="N6_MTASE"/>
    <property type="match status" value="1"/>
</dbReference>
<dbReference type="CDD" id="cd02440">
    <property type="entry name" value="AdoMet_MTases"/>
    <property type="match status" value="1"/>
</dbReference>
<dbReference type="SUPFAM" id="SSF53335">
    <property type="entry name" value="S-adenosyl-L-methionine-dependent methyltransferases"/>
    <property type="match status" value="1"/>
</dbReference>
<evidence type="ECO:0008006" key="5">
    <source>
        <dbReference type="Google" id="ProtNLM"/>
    </source>
</evidence>
<dbReference type="Pfam" id="PF03602">
    <property type="entry name" value="Cons_hypoth95"/>
    <property type="match status" value="1"/>
</dbReference>
<sequence length="188" mass="20347">MQIIGGRFRGKKLVAPEGTDIVRPTAARAREAVFNILLHGLHKEGFTLAGATVADLFCGTGALGLEALSRGAESATFVDRAPPALAALKRNIRALTLDQQTQVIAGDVLRLPRATAPFSLILMDPPYAETIAEMVLQNLATNGWVKTGSIIVVETAANTHHACVPDFQIIKQRRYGKAMTRFLLYRPD</sequence>
<evidence type="ECO:0000313" key="4">
    <source>
        <dbReference type="Proteomes" id="UP000076066"/>
    </source>
</evidence>
<dbReference type="GO" id="GO:0003676">
    <property type="term" value="F:nucleic acid binding"/>
    <property type="evidence" value="ECO:0007669"/>
    <property type="project" value="InterPro"/>
</dbReference>
<dbReference type="OrthoDB" id="9803017at2"/>
<name>A0A143DBL3_9PROT</name>
<dbReference type="PANTHER" id="PTHR43542">
    <property type="entry name" value="METHYLTRANSFERASE"/>
    <property type="match status" value="1"/>
</dbReference>
<dbReference type="Proteomes" id="UP000076066">
    <property type="component" value="Chromosome"/>
</dbReference>
<protein>
    <recommendedName>
        <fullName evidence="5">16S rRNA (Guanine(966)-N(2))-methyltransferase RsmD</fullName>
    </recommendedName>
</protein>
<dbReference type="EMBL" id="CP014525">
    <property type="protein sequence ID" value="AMW34127.1"/>
    <property type="molecule type" value="Genomic_DNA"/>
</dbReference>
<dbReference type="Gene3D" id="3.40.50.150">
    <property type="entry name" value="Vaccinia Virus protein VP39"/>
    <property type="match status" value="1"/>
</dbReference>
<organism evidence="3 4">
    <name type="scientific">Haematospirillum jordaniae</name>
    <dbReference type="NCBI Taxonomy" id="1549855"/>
    <lineage>
        <taxon>Bacteria</taxon>
        <taxon>Pseudomonadati</taxon>
        <taxon>Pseudomonadota</taxon>
        <taxon>Alphaproteobacteria</taxon>
        <taxon>Rhodospirillales</taxon>
        <taxon>Novispirillaceae</taxon>
        <taxon>Haematospirillum</taxon>
    </lineage>
</organism>
<accession>A0A143DBL3</accession>
<dbReference type="NCBIfam" id="TIGR00095">
    <property type="entry name" value="16S rRNA (guanine(966)-N(2))-methyltransferase RsmD"/>
    <property type="match status" value="1"/>
</dbReference>
<dbReference type="GeneID" id="53315903"/>
<proteinExistence type="predicted"/>
<dbReference type="KEGG" id="hjo:AY555_01875"/>
<dbReference type="GO" id="GO:0031167">
    <property type="term" value="P:rRNA methylation"/>
    <property type="evidence" value="ECO:0007669"/>
    <property type="project" value="InterPro"/>
</dbReference>
<keyword evidence="1" id="KW-0489">Methyltransferase</keyword>
<dbReference type="PIRSF" id="PIRSF004553">
    <property type="entry name" value="CHP00095"/>
    <property type="match status" value="1"/>
</dbReference>
<gene>
    <name evidence="3" type="ORF">AY555_01875</name>
</gene>
<evidence type="ECO:0000313" key="3">
    <source>
        <dbReference type="EMBL" id="AMW34127.1"/>
    </source>
</evidence>
<evidence type="ECO:0000256" key="2">
    <source>
        <dbReference type="ARBA" id="ARBA00022679"/>
    </source>
</evidence>
<evidence type="ECO:0000256" key="1">
    <source>
        <dbReference type="ARBA" id="ARBA00022603"/>
    </source>
</evidence>
<dbReference type="InterPro" id="IPR029063">
    <property type="entry name" value="SAM-dependent_MTases_sf"/>
</dbReference>
<dbReference type="STRING" id="1549855.AY555_01875"/>
<keyword evidence="4" id="KW-1185">Reference proteome</keyword>
<keyword evidence="2" id="KW-0808">Transferase</keyword>
<dbReference type="InterPro" id="IPR002052">
    <property type="entry name" value="DNA_methylase_N6_adenine_CS"/>
</dbReference>
<dbReference type="InterPro" id="IPR004398">
    <property type="entry name" value="RNA_MeTrfase_RsmD"/>
</dbReference>